<feature type="non-terminal residue" evidence="1">
    <location>
        <position position="157"/>
    </location>
</feature>
<organism evidence="1">
    <name type="scientific">marine sediment metagenome</name>
    <dbReference type="NCBI Taxonomy" id="412755"/>
    <lineage>
        <taxon>unclassified sequences</taxon>
        <taxon>metagenomes</taxon>
        <taxon>ecological metagenomes</taxon>
    </lineage>
</organism>
<name>A0A0F8YKW0_9ZZZZ</name>
<reference evidence="1" key="1">
    <citation type="journal article" date="2015" name="Nature">
        <title>Complex archaea that bridge the gap between prokaryotes and eukaryotes.</title>
        <authorList>
            <person name="Spang A."/>
            <person name="Saw J.H."/>
            <person name="Jorgensen S.L."/>
            <person name="Zaremba-Niedzwiedzka K."/>
            <person name="Martijn J."/>
            <person name="Lind A.E."/>
            <person name="van Eijk R."/>
            <person name="Schleper C."/>
            <person name="Guy L."/>
            <person name="Ettema T.J."/>
        </authorList>
    </citation>
    <scope>NUCLEOTIDE SEQUENCE</scope>
</reference>
<proteinExistence type="predicted"/>
<protein>
    <submittedName>
        <fullName evidence="1">Uncharacterized protein</fullName>
    </submittedName>
</protein>
<dbReference type="EMBL" id="LAZR01065810">
    <property type="protein sequence ID" value="KKK54804.1"/>
    <property type="molecule type" value="Genomic_DNA"/>
</dbReference>
<accession>A0A0F8YKW0</accession>
<comment type="caution">
    <text evidence="1">The sequence shown here is derived from an EMBL/GenBank/DDBJ whole genome shotgun (WGS) entry which is preliminary data.</text>
</comment>
<gene>
    <name evidence="1" type="ORF">LCGC14_3080980</name>
</gene>
<dbReference type="AlphaFoldDB" id="A0A0F8YKW0"/>
<evidence type="ECO:0000313" key="1">
    <source>
        <dbReference type="EMBL" id="KKK54804.1"/>
    </source>
</evidence>
<sequence length="157" mass="18705">MEKKENKIVFIKNDISSLIELAKEQKKQEEEVLKFFKCYRSDVSCIDCEFKEPCNVFVYVKQQMELEEENKKIAEAIHYPECWDTMAYPTLVYALWEMIGIDFTKRFCPTCKKQQGFSTPSSEKKKEEYKCDSSFRGKDGFCNPECQWYNRNCTLKK</sequence>